<evidence type="ECO:0000259" key="4">
    <source>
        <dbReference type="SMART" id="SM00430"/>
    </source>
</evidence>
<dbReference type="AlphaFoldDB" id="A0A183GKS2"/>
<evidence type="ECO:0000256" key="2">
    <source>
        <dbReference type="ARBA" id="ARBA00023163"/>
    </source>
</evidence>
<evidence type="ECO:0000313" key="6">
    <source>
        <dbReference type="WBParaSite" id="HPBE_0002329201-mRNA-1"/>
    </source>
</evidence>
<dbReference type="InterPro" id="IPR035500">
    <property type="entry name" value="NHR-like_dom_sf"/>
</dbReference>
<keyword evidence="3" id="KW-0675">Receptor</keyword>
<dbReference type="InterPro" id="IPR000536">
    <property type="entry name" value="Nucl_hrmn_rcpt_lig-bd"/>
</dbReference>
<evidence type="ECO:0000256" key="1">
    <source>
        <dbReference type="ARBA" id="ARBA00023015"/>
    </source>
</evidence>
<keyword evidence="5" id="KW-1185">Reference proteome</keyword>
<protein>
    <submittedName>
        <fullName evidence="6">NR LBD domain-containing protein</fullName>
    </submittedName>
</protein>
<sequence>LRDQTVRDDVLGVQSNRDSIGVYSSTARMLQERDTILSDLAANFAALNRRRLFLYSIDVPVEQVFGYRELPVAELKSISESLYQMTYLEPRLTAEFVHCDRFLQQAHLSETEMVNIFKNYDVTRQAIEEPFVTYKFGFLQRNCWVMLNRRYIDLNNTQKYFDDGTMDGLTLDHETAGKLFVPSLRNAMENVGARMQKHGITETEMIALSGVALYNPDVDGLSNATREKLFAARGQISRSLIDYYSSNSEPEPEVKLGTLYLDVYTFSTVHAIKTAENMHILDVFNIVPSLHERATRRRPKTNAAAGNVRRP</sequence>
<keyword evidence="1" id="KW-0805">Transcription regulation</keyword>
<dbReference type="PANTHER" id="PTHR46011:SF16">
    <property type="entry name" value="NUCLEAR HORMONE RECEPTOR FAMILY MEMBER NHR-66"/>
    <property type="match status" value="1"/>
</dbReference>
<dbReference type="SUPFAM" id="SSF48508">
    <property type="entry name" value="Nuclear receptor ligand-binding domain"/>
    <property type="match status" value="1"/>
</dbReference>
<organism evidence="5 6">
    <name type="scientific">Heligmosomoides polygyrus</name>
    <name type="common">Parasitic roundworm</name>
    <dbReference type="NCBI Taxonomy" id="6339"/>
    <lineage>
        <taxon>Eukaryota</taxon>
        <taxon>Metazoa</taxon>
        <taxon>Ecdysozoa</taxon>
        <taxon>Nematoda</taxon>
        <taxon>Chromadorea</taxon>
        <taxon>Rhabditida</taxon>
        <taxon>Rhabditina</taxon>
        <taxon>Rhabditomorpha</taxon>
        <taxon>Strongyloidea</taxon>
        <taxon>Heligmosomidae</taxon>
        <taxon>Heligmosomoides</taxon>
    </lineage>
</organism>
<dbReference type="Gene3D" id="1.10.565.10">
    <property type="entry name" value="Retinoid X Receptor"/>
    <property type="match status" value="1"/>
</dbReference>
<dbReference type="PANTHER" id="PTHR46011">
    <property type="entry name" value="NUCLEAR HORMONE RECEPTOR FAMILY MEMBER NHR-86-RELATED"/>
    <property type="match status" value="1"/>
</dbReference>
<evidence type="ECO:0000313" key="5">
    <source>
        <dbReference type="Proteomes" id="UP000050761"/>
    </source>
</evidence>
<feature type="domain" description="NR LBD" evidence="4">
    <location>
        <begin position="84"/>
        <end position="270"/>
    </location>
</feature>
<dbReference type="Proteomes" id="UP000050761">
    <property type="component" value="Unassembled WGS sequence"/>
</dbReference>
<name>A0A183GKS2_HELPZ</name>
<proteinExistence type="predicted"/>
<accession>A0A183GKS2</accession>
<keyword evidence="2" id="KW-0804">Transcription</keyword>
<dbReference type="Pfam" id="PF00104">
    <property type="entry name" value="Hormone_recep"/>
    <property type="match status" value="1"/>
</dbReference>
<evidence type="ECO:0000256" key="3">
    <source>
        <dbReference type="ARBA" id="ARBA00023170"/>
    </source>
</evidence>
<dbReference type="WBParaSite" id="HPBE_0002329201-mRNA-1">
    <property type="protein sequence ID" value="HPBE_0002329201-mRNA-1"/>
    <property type="gene ID" value="HPBE_0002329201"/>
</dbReference>
<reference evidence="6" key="1">
    <citation type="submission" date="2019-09" db="UniProtKB">
        <authorList>
            <consortium name="WormBaseParasite"/>
        </authorList>
    </citation>
    <scope>IDENTIFICATION</scope>
</reference>
<dbReference type="SMART" id="SM00430">
    <property type="entry name" value="HOLI"/>
    <property type="match status" value="1"/>
</dbReference>